<gene>
    <name evidence="1" type="ORF">QX233_13195</name>
</gene>
<sequence length="393" mass="41265">MKNRLLVLSGVFFYTMSFSQVGINTPTPEATLDVRAKNHNGSVTATDGILVPRVNSLATSGSVNGQLVYLTQTTTTPAYSKGFYYWDGTKWVVLSNNSSSSLTGDVINVAGLGSGLSSPNAFSGATYNPNVPLDPTNIYINNTDGTTWTYNAAQNNYVSYIAPTSTEWNLSGTNTDAGSNKTTAIYRTGKITEGSPSAAHIDLGASGTGATGWTWMDFFDGTSTTTPKANLNWNPTQNVFTVNGMGTVTAINAGTTKGKVGVGTILPTAQMHVVGDARFGIESGAHTYTNADSSGGAWFDFYANESTVKSNLAWDNTNSRFNINGMGTVTTINAGNTKANVGVGYATPQTQLHVGGDARFGLGSGAHTYTNADSSGGAWFDFYANESTVKSNL</sequence>
<comment type="caution">
    <text evidence="1">The sequence shown here is derived from an EMBL/GenBank/DDBJ whole genome shotgun (WGS) entry which is preliminary data.</text>
</comment>
<dbReference type="Proteomes" id="UP001225933">
    <property type="component" value="Unassembled WGS sequence"/>
</dbReference>
<dbReference type="EMBL" id="JAUHGV010000016">
    <property type="protein sequence ID" value="MDN4013426.1"/>
    <property type="molecule type" value="Genomic_DNA"/>
</dbReference>
<accession>A0AAJ1VKU1</accession>
<name>A0AAJ1VKU1_9FLAO</name>
<reference evidence="1" key="1">
    <citation type="submission" date="2023-06" db="EMBL/GenBank/DDBJ databases">
        <title>Two Chryseobacterium gambrini strains from China.</title>
        <authorList>
            <person name="Zeng J."/>
            <person name="Wu Y."/>
        </authorList>
    </citation>
    <scope>NUCLEOTIDE SEQUENCE</scope>
    <source>
        <strain evidence="1">SQ219</strain>
    </source>
</reference>
<evidence type="ECO:0000313" key="2">
    <source>
        <dbReference type="Proteomes" id="UP001225933"/>
    </source>
</evidence>
<organism evidence="1 2">
    <name type="scientific">Chryseobacterium gambrini</name>
    <dbReference type="NCBI Taxonomy" id="373672"/>
    <lineage>
        <taxon>Bacteria</taxon>
        <taxon>Pseudomonadati</taxon>
        <taxon>Bacteroidota</taxon>
        <taxon>Flavobacteriia</taxon>
        <taxon>Flavobacteriales</taxon>
        <taxon>Weeksellaceae</taxon>
        <taxon>Chryseobacterium group</taxon>
        <taxon>Chryseobacterium</taxon>
    </lineage>
</organism>
<evidence type="ECO:0000313" key="1">
    <source>
        <dbReference type="EMBL" id="MDN4013426.1"/>
    </source>
</evidence>
<dbReference type="AlphaFoldDB" id="A0AAJ1VKU1"/>
<feature type="non-terminal residue" evidence="1">
    <location>
        <position position="393"/>
    </location>
</feature>
<proteinExistence type="predicted"/>
<protein>
    <submittedName>
        <fullName evidence="1">Uncharacterized protein</fullName>
    </submittedName>
</protein>